<dbReference type="InterPro" id="IPR037482">
    <property type="entry name" value="ST1585_MBL-fold"/>
</dbReference>
<dbReference type="SMART" id="SM00849">
    <property type="entry name" value="Lactamase_B"/>
    <property type="match status" value="1"/>
</dbReference>
<keyword evidence="3" id="KW-1185">Reference proteome</keyword>
<comment type="caution">
    <text evidence="2">The sequence shown here is derived from an EMBL/GenBank/DDBJ whole genome shotgun (WGS) entry which is preliminary data.</text>
</comment>
<dbReference type="InterPro" id="IPR001279">
    <property type="entry name" value="Metallo-B-lactamas"/>
</dbReference>
<feature type="domain" description="Metallo-beta-lactamase" evidence="1">
    <location>
        <begin position="24"/>
        <end position="222"/>
    </location>
</feature>
<evidence type="ECO:0000313" key="2">
    <source>
        <dbReference type="EMBL" id="MCX2819014.1"/>
    </source>
</evidence>
<proteinExistence type="predicted"/>
<dbReference type="InterPro" id="IPR036866">
    <property type="entry name" value="RibonucZ/Hydroxyglut_hydro"/>
</dbReference>
<dbReference type="EMBL" id="RKLV01000005">
    <property type="protein sequence ID" value="MCX2819014.1"/>
    <property type="molecule type" value="Genomic_DNA"/>
</dbReference>
<dbReference type="PANTHER" id="PTHR42951">
    <property type="entry name" value="METALLO-BETA-LACTAMASE DOMAIN-CONTAINING"/>
    <property type="match status" value="1"/>
</dbReference>
<reference evidence="2" key="1">
    <citation type="submission" date="2022-09" db="EMBL/GenBank/DDBJ databases">
        <title>Haloadaptaus new haloarchaeum isolated from saline soil.</title>
        <authorList>
            <person name="Duran-Viseras A."/>
            <person name="Sanchez-Porro C."/>
            <person name="Ventosa A."/>
        </authorList>
    </citation>
    <scope>NUCLEOTIDE SEQUENCE</scope>
    <source>
        <strain evidence="2">F3-133</strain>
    </source>
</reference>
<dbReference type="RefSeq" id="WP_266086906.1">
    <property type="nucleotide sequence ID" value="NZ_RKLV01000005.1"/>
</dbReference>
<dbReference type="AlphaFoldDB" id="A0A9Q4C4Y4"/>
<dbReference type="Gene3D" id="3.60.15.10">
    <property type="entry name" value="Ribonuclease Z/Hydroxyacylglutathione hydrolase-like"/>
    <property type="match status" value="1"/>
</dbReference>
<evidence type="ECO:0000259" key="1">
    <source>
        <dbReference type="SMART" id="SM00849"/>
    </source>
</evidence>
<dbReference type="PANTHER" id="PTHR42951:SF4">
    <property type="entry name" value="ACYL-COENZYME A THIOESTERASE MBLAC2"/>
    <property type="match status" value="1"/>
</dbReference>
<protein>
    <submittedName>
        <fullName evidence="2">MBL fold metallo-hydrolase</fullName>
    </submittedName>
</protein>
<dbReference type="Pfam" id="PF00753">
    <property type="entry name" value="Lactamase_B"/>
    <property type="match status" value="1"/>
</dbReference>
<gene>
    <name evidence="2" type="ORF">EGH25_06575</name>
</gene>
<sequence>MPEHVEGSDGVYVVDTLMFGIEEQTAAFVIDADRPVVVDTGLESDAGRVVEAVDEIGIDREDIEYVIVTHVHLDHAGGVGTVAEAFPNATVVVHDRGVKYLTDERSADRLVEKVHEAVGSLADAYGGIETVDPGRVVGVSPPDSLDLGDRTVELVKAEGHAPHHFALYEDASRSLFVVDEGCAYIDGRELPTTPPPDFDLETTLESFERFEGYDVDALLYGHYGVNHDGGDAVSRHREALTDWVEEIRTADEEHDGTDDIISAVVGNHPEAASDGVTRQVMERDVRGVLGYLDAT</sequence>
<dbReference type="SUPFAM" id="SSF56281">
    <property type="entry name" value="Metallo-hydrolase/oxidoreductase"/>
    <property type="match status" value="1"/>
</dbReference>
<dbReference type="Proteomes" id="UP001149411">
    <property type="component" value="Unassembled WGS sequence"/>
</dbReference>
<organism evidence="2 3">
    <name type="scientific">Halorutilus salinus</name>
    <dbReference type="NCBI Taxonomy" id="2487751"/>
    <lineage>
        <taxon>Archaea</taxon>
        <taxon>Methanobacteriati</taxon>
        <taxon>Methanobacteriota</taxon>
        <taxon>Stenosarchaea group</taxon>
        <taxon>Halobacteria</taxon>
        <taxon>Halorutilales</taxon>
        <taxon>Halorutilaceae</taxon>
        <taxon>Halorutilus</taxon>
    </lineage>
</organism>
<dbReference type="CDD" id="cd07726">
    <property type="entry name" value="ST1585-like_MBL-fold"/>
    <property type="match status" value="1"/>
</dbReference>
<name>A0A9Q4C4Y4_9EURY</name>
<accession>A0A9Q4C4Y4</accession>
<evidence type="ECO:0000313" key="3">
    <source>
        <dbReference type="Proteomes" id="UP001149411"/>
    </source>
</evidence>
<dbReference type="InterPro" id="IPR050855">
    <property type="entry name" value="NDM-1-like"/>
</dbReference>